<dbReference type="EMBL" id="LMTZ01000099">
    <property type="protein sequence ID" value="KST66183.1"/>
    <property type="molecule type" value="Genomic_DNA"/>
</dbReference>
<evidence type="ECO:0000313" key="3">
    <source>
        <dbReference type="Proteomes" id="UP000053372"/>
    </source>
</evidence>
<dbReference type="Pfam" id="PF00857">
    <property type="entry name" value="Isochorismatase"/>
    <property type="match status" value="1"/>
</dbReference>
<feature type="domain" description="Isochorismatase-like" evidence="1">
    <location>
        <begin position="25"/>
        <end position="177"/>
    </location>
</feature>
<dbReference type="AlphaFoldDB" id="A0A0V7ZPC5"/>
<keyword evidence="3" id="KW-1185">Reference proteome</keyword>
<comment type="caution">
    <text evidence="2">The sequence shown here is derived from an EMBL/GenBank/DDBJ whole genome shotgun (WGS) entry which is preliminary data.</text>
</comment>
<gene>
    <name evidence="2" type="ORF">BC008_24740</name>
</gene>
<sequence length="229" mass="25434">MSNPNTQRYPRIYRDEDRLTKDNATLILIDHQTGLLSACRDIPTETLYSNILALAKIGKVFNLPIILTQGGHGGKNAGGPLIRELVEMFPDVPIVDRHHVNAYDDPNFREEIQKHGRKKLIMAGCTTDVCLAFPAMSAVAAGYDVYAVIDASGNWDLLTTQAAMIRMSQAGVIVTNWVGIWGELLRDHNNPEDEPSMQVVGEHISALGFVTNNLMYAKGMYPDIKERLK</sequence>
<proteinExistence type="predicted"/>
<dbReference type="OrthoDB" id="9789777at2"/>
<dbReference type="InterPro" id="IPR036380">
    <property type="entry name" value="Isochorismatase-like_sf"/>
</dbReference>
<protein>
    <recommendedName>
        <fullName evidence="1">Isochorismatase-like domain-containing protein</fullName>
    </recommendedName>
</protein>
<reference evidence="2 3" key="1">
    <citation type="journal article" date="2015" name="Genome Announc.">
        <title>Draft Genome of the Euendolithic (true boring) Cyanobacterium Mastigocoleus testarum strain BC008.</title>
        <authorList>
            <person name="Guida B.S."/>
            <person name="Garcia-Pichel F."/>
        </authorList>
    </citation>
    <scope>NUCLEOTIDE SEQUENCE [LARGE SCALE GENOMIC DNA]</scope>
    <source>
        <strain evidence="2 3">BC008</strain>
    </source>
</reference>
<dbReference type="InterPro" id="IPR053152">
    <property type="entry name" value="Hydrolase_YcaC-like"/>
</dbReference>
<dbReference type="InterPro" id="IPR000868">
    <property type="entry name" value="Isochorismatase-like_dom"/>
</dbReference>
<dbReference type="SUPFAM" id="SSF52499">
    <property type="entry name" value="Isochorismatase-like hydrolases"/>
    <property type="match status" value="1"/>
</dbReference>
<dbReference type="RefSeq" id="WP_058183862.1">
    <property type="nucleotide sequence ID" value="NZ_LMTZ01000099.1"/>
</dbReference>
<dbReference type="Proteomes" id="UP000053372">
    <property type="component" value="Unassembled WGS sequence"/>
</dbReference>
<evidence type="ECO:0000259" key="1">
    <source>
        <dbReference type="Pfam" id="PF00857"/>
    </source>
</evidence>
<dbReference type="Gene3D" id="3.40.50.850">
    <property type="entry name" value="Isochorismatase-like"/>
    <property type="match status" value="1"/>
</dbReference>
<accession>A0A0V7ZPC5</accession>
<dbReference type="PANTHER" id="PTHR43559:SF3">
    <property type="entry name" value="HYDROLASE YCAC-RELATED"/>
    <property type="match status" value="1"/>
</dbReference>
<name>A0A0V7ZPC5_9CYAN</name>
<dbReference type="PANTHER" id="PTHR43559">
    <property type="entry name" value="HYDROLASE YCAC-RELATED"/>
    <property type="match status" value="1"/>
</dbReference>
<organism evidence="2 3">
    <name type="scientific">Mastigocoleus testarum BC008</name>
    <dbReference type="NCBI Taxonomy" id="371196"/>
    <lineage>
        <taxon>Bacteria</taxon>
        <taxon>Bacillati</taxon>
        <taxon>Cyanobacteriota</taxon>
        <taxon>Cyanophyceae</taxon>
        <taxon>Nostocales</taxon>
        <taxon>Hapalosiphonaceae</taxon>
        <taxon>Mastigocoleus</taxon>
    </lineage>
</organism>
<evidence type="ECO:0000313" key="2">
    <source>
        <dbReference type="EMBL" id="KST66183.1"/>
    </source>
</evidence>